<keyword evidence="2" id="KW-0732">Signal</keyword>
<gene>
    <name evidence="4" type="ORF">AAFF_G00039310</name>
</gene>
<feature type="signal peptide" evidence="2">
    <location>
        <begin position="1"/>
        <end position="26"/>
    </location>
</feature>
<evidence type="ECO:0000259" key="3">
    <source>
        <dbReference type="Pfam" id="PF00048"/>
    </source>
</evidence>
<feature type="domain" description="Chemokine interleukin-8-like" evidence="3">
    <location>
        <begin position="31"/>
        <end position="85"/>
    </location>
</feature>
<feature type="chain" id="PRO_5041999452" description="Chemokine interleukin-8-like domain-containing protein" evidence="2">
    <location>
        <begin position="27"/>
        <end position="393"/>
    </location>
</feature>
<sequence length="393" mass="44581">MQSYQKLSSVAVIAVIASIVVAGTDAQKFHNCCKQVSRQEVTGPITGYRMQKWDPPCVKAVIFVTEGGEVCSHYKQPWVPQKIRQFERNRWNKISPTSSVPQFIMETTVSTKQLTASSQSLREEHLVAASTIHQPGLQAGKTRLVQELRESTDHLVKCADAQVRTGQKWKAQIEVDQAISRLQHLEVVGRVQAGRTGLGWEEAPQFWSKANRKERKEMVVSGVTKIQEERYKIKAVSQGRQGGWTTWEGIVSRPISWSDLWKIPQARLSFLIRSTYDTLPCPRNLHQWFGNEECCPLCNAPNASLQHILSGCKTTLSQGCYRWQQDQVLKKLAETLEVLDGQWMNYISFGGLWTHTELENRLVTELIYVHCKMLTARVPLLSSCCTASSTHWL</sequence>
<dbReference type="EMBL" id="JAINUG010000120">
    <property type="protein sequence ID" value="KAJ8394980.1"/>
    <property type="molecule type" value="Genomic_DNA"/>
</dbReference>
<dbReference type="GO" id="GO:0005615">
    <property type="term" value="C:extracellular space"/>
    <property type="evidence" value="ECO:0007669"/>
    <property type="project" value="UniProtKB-KW"/>
</dbReference>
<dbReference type="GO" id="GO:0006955">
    <property type="term" value="P:immune response"/>
    <property type="evidence" value="ECO:0007669"/>
    <property type="project" value="InterPro"/>
</dbReference>
<evidence type="ECO:0000313" key="4">
    <source>
        <dbReference type="EMBL" id="KAJ8394980.1"/>
    </source>
</evidence>
<dbReference type="GO" id="GO:0008009">
    <property type="term" value="F:chemokine activity"/>
    <property type="evidence" value="ECO:0007669"/>
    <property type="project" value="InterPro"/>
</dbReference>
<reference evidence="4" key="1">
    <citation type="journal article" date="2023" name="Science">
        <title>Genome structures resolve the early diversification of teleost fishes.</title>
        <authorList>
            <person name="Parey E."/>
            <person name="Louis A."/>
            <person name="Montfort J."/>
            <person name="Bouchez O."/>
            <person name="Roques C."/>
            <person name="Iampietro C."/>
            <person name="Lluch J."/>
            <person name="Castinel A."/>
            <person name="Donnadieu C."/>
            <person name="Desvignes T."/>
            <person name="Floi Bucao C."/>
            <person name="Jouanno E."/>
            <person name="Wen M."/>
            <person name="Mejri S."/>
            <person name="Dirks R."/>
            <person name="Jansen H."/>
            <person name="Henkel C."/>
            <person name="Chen W.J."/>
            <person name="Zahm M."/>
            <person name="Cabau C."/>
            <person name="Klopp C."/>
            <person name="Thompson A.W."/>
            <person name="Robinson-Rechavi M."/>
            <person name="Braasch I."/>
            <person name="Lecointre G."/>
            <person name="Bobe J."/>
            <person name="Postlethwait J.H."/>
            <person name="Berthelot C."/>
            <person name="Roest Crollius H."/>
            <person name="Guiguen Y."/>
        </authorList>
    </citation>
    <scope>NUCLEOTIDE SEQUENCE</scope>
    <source>
        <strain evidence="4">NC1722</strain>
    </source>
</reference>
<comment type="caution">
    <text evidence="4">The sequence shown here is derived from an EMBL/GenBank/DDBJ whole genome shotgun (WGS) entry which is preliminary data.</text>
</comment>
<dbReference type="InterPro" id="IPR036048">
    <property type="entry name" value="Interleukin_8-like_sf"/>
</dbReference>
<dbReference type="Gene3D" id="2.40.50.40">
    <property type="match status" value="1"/>
</dbReference>
<keyword evidence="5" id="KW-1185">Reference proteome</keyword>
<dbReference type="Pfam" id="PF00048">
    <property type="entry name" value="IL8"/>
    <property type="match status" value="1"/>
</dbReference>
<proteinExistence type="predicted"/>
<accession>A0AAD7WFS4</accession>
<dbReference type="InterPro" id="IPR001811">
    <property type="entry name" value="Chemokine_IL8-like_dom"/>
</dbReference>
<dbReference type="SUPFAM" id="SSF54117">
    <property type="entry name" value="Interleukin 8-like chemokines"/>
    <property type="match status" value="1"/>
</dbReference>
<dbReference type="Proteomes" id="UP001221898">
    <property type="component" value="Unassembled WGS sequence"/>
</dbReference>
<protein>
    <recommendedName>
        <fullName evidence="3">Chemokine interleukin-8-like domain-containing protein</fullName>
    </recommendedName>
</protein>
<organism evidence="4 5">
    <name type="scientific">Aldrovandia affinis</name>
    <dbReference type="NCBI Taxonomy" id="143900"/>
    <lineage>
        <taxon>Eukaryota</taxon>
        <taxon>Metazoa</taxon>
        <taxon>Chordata</taxon>
        <taxon>Craniata</taxon>
        <taxon>Vertebrata</taxon>
        <taxon>Euteleostomi</taxon>
        <taxon>Actinopterygii</taxon>
        <taxon>Neopterygii</taxon>
        <taxon>Teleostei</taxon>
        <taxon>Notacanthiformes</taxon>
        <taxon>Halosauridae</taxon>
        <taxon>Aldrovandia</taxon>
    </lineage>
</organism>
<evidence type="ECO:0000313" key="5">
    <source>
        <dbReference type="Proteomes" id="UP001221898"/>
    </source>
</evidence>
<dbReference type="AlphaFoldDB" id="A0AAD7WFS4"/>
<keyword evidence="1" id="KW-0202">Cytokine</keyword>
<name>A0AAD7WFS4_9TELE</name>
<evidence type="ECO:0000256" key="2">
    <source>
        <dbReference type="SAM" id="SignalP"/>
    </source>
</evidence>
<evidence type="ECO:0000256" key="1">
    <source>
        <dbReference type="ARBA" id="ARBA00022514"/>
    </source>
</evidence>